<reference evidence="1 2" key="1">
    <citation type="submission" date="2017-12" db="EMBL/GenBank/DDBJ databases">
        <title>Genome sequence of the active heterotrophic nitrifier-denitrifier, Cupriavidus pauculus UM1.</title>
        <authorList>
            <person name="Putonti C."/>
            <person name="Castignetti D."/>
        </authorList>
    </citation>
    <scope>NUCLEOTIDE SEQUENCE [LARGE SCALE GENOMIC DNA]</scope>
    <source>
        <strain evidence="1 2">UM1</strain>
    </source>
</reference>
<dbReference type="OrthoDB" id="1238765at2"/>
<dbReference type="Proteomes" id="UP000234341">
    <property type="component" value="Unassembled WGS sequence"/>
</dbReference>
<dbReference type="GO" id="GO:0006974">
    <property type="term" value="P:DNA damage response"/>
    <property type="evidence" value="ECO:0007669"/>
    <property type="project" value="TreeGrafter"/>
</dbReference>
<sequence length="339" mass="37105">MHGPVSCLQGLQAHAGGFLYVLPGDYVRYLGTVASVSAFCYPAGSRKWLSRRIKLVALSAVRRSAAQPWLRAAASCALLQRVIAARPLMLEKPFRPLGAYGLGFGERARMVLEHFAVMREALPVCVCDRIYLRGGLDWTFGDGRYTLRLTDAGPNPKEGELGLYWIDNETGASLAQLSFYLRRAADGVELYIGGLQGPMHHASLDWIRAATKACEGLRPKDALMQALLALASQVGACRVVAVSRSNHVGRQRHRPREIQADYESFWTEYHGTALPNGDFDVPVQQPERDISEVASKKRSAWRRKQALAASIRHAVALGLRPEAEAASNDGFALVAIPAA</sequence>
<name>A0A2N5C7A2_9BURK</name>
<accession>A0A2N5C7A2</accession>
<dbReference type="AlphaFoldDB" id="A0A2N5C7A2"/>
<gene>
    <name evidence="1" type="ORF">CYJ10_23290</name>
</gene>
<organism evidence="1 2">
    <name type="scientific">Cupriavidus pauculus</name>
    <dbReference type="NCBI Taxonomy" id="82633"/>
    <lineage>
        <taxon>Bacteria</taxon>
        <taxon>Pseudomonadati</taxon>
        <taxon>Pseudomonadota</taxon>
        <taxon>Betaproteobacteria</taxon>
        <taxon>Burkholderiales</taxon>
        <taxon>Burkholderiaceae</taxon>
        <taxon>Cupriavidus</taxon>
    </lineage>
</organism>
<proteinExistence type="predicted"/>
<dbReference type="EMBL" id="PJRP01000013">
    <property type="protein sequence ID" value="PLP98060.1"/>
    <property type="molecule type" value="Genomic_DNA"/>
</dbReference>
<comment type="caution">
    <text evidence="1">The sequence shown here is derived from an EMBL/GenBank/DDBJ whole genome shotgun (WGS) entry which is preliminary data.</text>
</comment>
<protein>
    <submittedName>
        <fullName evidence="1">DUF535 domain-containing protein</fullName>
    </submittedName>
</protein>
<dbReference type="Pfam" id="PF04393">
    <property type="entry name" value="DUF535"/>
    <property type="match status" value="1"/>
</dbReference>
<dbReference type="PANTHER" id="PTHR38785">
    <property type="entry name" value="HOMOLOG OF VIRK"/>
    <property type="match status" value="1"/>
</dbReference>
<evidence type="ECO:0000313" key="2">
    <source>
        <dbReference type="Proteomes" id="UP000234341"/>
    </source>
</evidence>
<dbReference type="PANTHER" id="PTHR38785:SF1">
    <property type="entry name" value="HOMOLOG OF VIRK"/>
    <property type="match status" value="1"/>
</dbReference>
<evidence type="ECO:0000313" key="1">
    <source>
        <dbReference type="EMBL" id="PLP98060.1"/>
    </source>
</evidence>
<dbReference type="InterPro" id="IPR007488">
    <property type="entry name" value="DUF535"/>
</dbReference>